<organism evidence="5 6">
    <name type="scientific">Myriangium duriaei CBS 260.36</name>
    <dbReference type="NCBI Taxonomy" id="1168546"/>
    <lineage>
        <taxon>Eukaryota</taxon>
        <taxon>Fungi</taxon>
        <taxon>Dikarya</taxon>
        <taxon>Ascomycota</taxon>
        <taxon>Pezizomycotina</taxon>
        <taxon>Dothideomycetes</taxon>
        <taxon>Dothideomycetidae</taxon>
        <taxon>Myriangiales</taxon>
        <taxon>Myriangiaceae</taxon>
        <taxon>Myriangium</taxon>
    </lineage>
</organism>
<dbReference type="Gene3D" id="1.10.246.220">
    <property type="match status" value="1"/>
</dbReference>
<feature type="compositionally biased region" description="Low complexity" evidence="2">
    <location>
        <begin position="288"/>
        <end position="297"/>
    </location>
</feature>
<dbReference type="SMART" id="SM00717">
    <property type="entry name" value="SANT"/>
    <property type="match status" value="2"/>
</dbReference>
<dbReference type="InterPro" id="IPR001005">
    <property type="entry name" value="SANT/Myb"/>
</dbReference>
<dbReference type="InterPro" id="IPR017930">
    <property type="entry name" value="Myb_dom"/>
</dbReference>
<keyword evidence="6" id="KW-1185">Reference proteome</keyword>
<dbReference type="PROSITE" id="PS51294">
    <property type="entry name" value="HTH_MYB"/>
    <property type="match status" value="2"/>
</dbReference>
<gene>
    <name evidence="5" type="ORF">K461DRAFT_314477</name>
</gene>
<dbReference type="AlphaFoldDB" id="A0A9P4J126"/>
<feature type="region of interest" description="Disordered" evidence="2">
    <location>
        <begin position="361"/>
        <end position="438"/>
    </location>
</feature>
<accession>A0A9P4J126</accession>
<evidence type="ECO:0000259" key="4">
    <source>
        <dbReference type="PROSITE" id="PS51294"/>
    </source>
</evidence>
<evidence type="ECO:0000259" key="3">
    <source>
        <dbReference type="PROSITE" id="PS50090"/>
    </source>
</evidence>
<feature type="domain" description="Myb-like" evidence="3">
    <location>
        <begin position="197"/>
        <end position="252"/>
    </location>
</feature>
<dbReference type="Proteomes" id="UP000799439">
    <property type="component" value="Unassembled WGS sequence"/>
</dbReference>
<feature type="region of interest" description="Disordered" evidence="2">
    <location>
        <begin position="87"/>
        <end position="188"/>
    </location>
</feature>
<feature type="region of interest" description="Disordered" evidence="2">
    <location>
        <begin position="19"/>
        <end position="39"/>
    </location>
</feature>
<dbReference type="InterPro" id="IPR052450">
    <property type="entry name" value="TRBD-Containing_Protein"/>
</dbReference>
<sequence length="438" mass="47852">MPPLQPNCQPTSLDFINRPNPVEPSNINHIHDASSSRQLETRPNNDFLRVIQHSRHVNPRSGAESFPAPHPHGNSALVGSVNPVATVLNPESDPSLGDSSLGGQTHLTLPLPSKQDVQRHQPHVVPPVLQGLHHPPPNAGILPSMNASKSQTPQQIQGQQPQASSSTDLQQPATSSSSTSAPAPRKIIIKVPAKSVSRPARRNKWTDEETWALLQGTRRFGVGNWKKILTCTEYSFNHRTATDLKDRFRVVSSNREMLLHYKIYGAYRANMPDLSGAAHLASAATERSPTSTTLPPDADLDLDLPRAKRRQRTKWSAEEDDALLRGFGRYGPSWTSIQLDPVLKKRTPTDIRDRIRTRFSEEYTKAGLTPKPSKPRVQIRSQPRGERGEEGSSPSTAVEGGSAASITDEGSAETGRERVSLPSIFASMPGVEGGEHPG</sequence>
<evidence type="ECO:0000313" key="5">
    <source>
        <dbReference type="EMBL" id="KAF2150454.1"/>
    </source>
</evidence>
<feature type="domain" description="HTH myb-type" evidence="4">
    <location>
        <begin position="307"/>
        <end position="363"/>
    </location>
</feature>
<dbReference type="PANTHER" id="PTHR46734">
    <property type="entry name" value="TELOMERIC REPEAT-BINDING FACTOR 1 TERF1"/>
    <property type="match status" value="1"/>
</dbReference>
<feature type="domain" description="Myb-like" evidence="3">
    <location>
        <begin position="307"/>
        <end position="359"/>
    </location>
</feature>
<comment type="caution">
    <text evidence="5">The sequence shown here is derived from an EMBL/GenBank/DDBJ whole genome shotgun (WGS) entry which is preliminary data.</text>
</comment>
<dbReference type="Gene3D" id="1.10.10.60">
    <property type="entry name" value="Homeodomain-like"/>
    <property type="match status" value="1"/>
</dbReference>
<feature type="compositionally biased region" description="Low complexity" evidence="2">
    <location>
        <begin position="92"/>
        <end position="103"/>
    </location>
</feature>
<protein>
    <recommendedName>
        <fullName evidence="7">HTH myb-type domain-containing protein</fullName>
    </recommendedName>
</protein>
<evidence type="ECO:0000313" key="6">
    <source>
        <dbReference type="Proteomes" id="UP000799439"/>
    </source>
</evidence>
<dbReference type="SUPFAM" id="SSF46689">
    <property type="entry name" value="Homeodomain-like"/>
    <property type="match status" value="2"/>
</dbReference>
<dbReference type="PANTHER" id="PTHR46734:SF1">
    <property type="entry name" value="TELOMERIC REPEAT-BINDING FACTOR 1"/>
    <property type="match status" value="1"/>
</dbReference>
<dbReference type="Pfam" id="PF00249">
    <property type="entry name" value="Myb_DNA-binding"/>
    <property type="match status" value="2"/>
</dbReference>
<dbReference type="OrthoDB" id="608866at2759"/>
<dbReference type="EMBL" id="ML996089">
    <property type="protein sequence ID" value="KAF2150454.1"/>
    <property type="molecule type" value="Genomic_DNA"/>
</dbReference>
<keyword evidence="1" id="KW-0539">Nucleus</keyword>
<dbReference type="PROSITE" id="PS50090">
    <property type="entry name" value="MYB_LIKE"/>
    <property type="match status" value="2"/>
</dbReference>
<dbReference type="CDD" id="cd11660">
    <property type="entry name" value="SANT_TRF"/>
    <property type="match status" value="2"/>
</dbReference>
<evidence type="ECO:0008006" key="7">
    <source>
        <dbReference type="Google" id="ProtNLM"/>
    </source>
</evidence>
<evidence type="ECO:0000256" key="1">
    <source>
        <dbReference type="ARBA" id="ARBA00023242"/>
    </source>
</evidence>
<feature type="region of interest" description="Disordered" evidence="2">
    <location>
        <begin position="282"/>
        <end position="315"/>
    </location>
</feature>
<name>A0A9P4J126_9PEZI</name>
<proteinExistence type="predicted"/>
<reference evidence="5" key="1">
    <citation type="journal article" date="2020" name="Stud. Mycol.">
        <title>101 Dothideomycetes genomes: a test case for predicting lifestyles and emergence of pathogens.</title>
        <authorList>
            <person name="Haridas S."/>
            <person name="Albert R."/>
            <person name="Binder M."/>
            <person name="Bloem J."/>
            <person name="Labutti K."/>
            <person name="Salamov A."/>
            <person name="Andreopoulos B."/>
            <person name="Baker S."/>
            <person name="Barry K."/>
            <person name="Bills G."/>
            <person name="Bluhm B."/>
            <person name="Cannon C."/>
            <person name="Castanera R."/>
            <person name="Culley D."/>
            <person name="Daum C."/>
            <person name="Ezra D."/>
            <person name="Gonzalez J."/>
            <person name="Henrissat B."/>
            <person name="Kuo A."/>
            <person name="Liang C."/>
            <person name="Lipzen A."/>
            <person name="Lutzoni F."/>
            <person name="Magnuson J."/>
            <person name="Mondo S."/>
            <person name="Nolan M."/>
            <person name="Ohm R."/>
            <person name="Pangilinan J."/>
            <person name="Park H.-J."/>
            <person name="Ramirez L."/>
            <person name="Alfaro M."/>
            <person name="Sun H."/>
            <person name="Tritt A."/>
            <person name="Yoshinaga Y."/>
            <person name="Zwiers L.-H."/>
            <person name="Turgeon B."/>
            <person name="Goodwin S."/>
            <person name="Spatafora J."/>
            <person name="Crous P."/>
            <person name="Grigoriev I."/>
        </authorList>
    </citation>
    <scope>NUCLEOTIDE SEQUENCE</scope>
    <source>
        <strain evidence="5">CBS 260.36</strain>
    </source>
</reference>
<dbReference type="InterPro" id="IPR009057">
    <property type="entry name" value="Homeodomain-like_sf"/>
</dbReference>
<feature type="compositionally biased region" description="Low complexity" evidence="2">
    <location>
        <begin position="148"/>
        <end position="184"/>
    </location>
</feature>
<evidence type="ECO:0000256" key="2">
    <source>
        <dbReference type="SAM" id="MobiDB-lite"/>
    </source>
</evidence>
<feature type="domain" description="HTH myb-type" evidence="4">
    <location>
        <begin position="197"/>
        <end position="256"/>
    </location>
</feature>